<dbReference type="Gene3D" id="3.10.350.10">
    <property type="entry name" value="LysM domain"/>
    <property type="match status" value="1"/>
</dbReference>
<gene>
    <name evidence="7" type="ORF">NW755_012740</name>
</gene>
<dbReference type="Proteomes" id="UP001152087">
    <property type="component" value="Unassembled WGS sequence"/>
</dbReference>
<comment type="similarity">
    <text evidence="3">Belongs to the secreted LysM effector family.</text>
</comment>
<dbReference type="EMBL" id="JAOQAV010000062">
    <property type="protein sequence ID" value="KAJ4179138.1"/>
    <property type="molecule type" value="Genomic_DNA"/>
</dbReference>
<dbReference type="PROSITE" id="PS51782">
    <property type="entry name" value="LYSM"/>
    <property type="match status" value="2"/>
</dbReference>
<sequence length="367" mass="40937">MSSLRTLGAILYLAVSAAGANPSFNLADGLVDGQTGDDACRDAFSADVACGPELNKFIRTRSMYREGSRLPTDEDLDSFCTDSCYVSLLEYRQSVRSNCGDAVYKELGAGRPWKPYHRAELALFAYKRRCLKNPDGQYCNVLGEKGLPRVLTDLRCDGCWSRMLHLEATCPLNPRASERATQLYAFQRSYCPPEGNSFRSVPPLRYWTKTLTKNRVTDCWRGGGDCTCKQLIHVKPEDTWLSLSLEHGVTTRDLSRNNGLDFVPGNLHRLGLLCIPSPCRLHAIEVGDTCESIAAAAGVERDELVDWNPYIESRCDNLSFRAGETICVSERYVEGRSDEEARRRKGAHGDSPFDVDPDQDVLMPDDL</sequence>
<feature type="domain" description="LysM" evidence="6">
    <location>
        <begin position="280"/>
        <end position="328"/>
    </location>
</feature>
<dbReference type="CDD" id="cd00118">
    <property type="entry name" value="LysM"/>
    <property type="match status" value="1"/>
</dbReference>
<keyword evidence="5" id="KW-0732">Signal</keyword>
<feature type="domain" description="LysM" evidence="6">
    <location>
        <begin position="230"/>
        <end position="275"/>
    </location>
</feature>
<evidence type="ECO:0000313" key="8">
    <source>
        <dbReference type="Proteomes" id="UP001152087"/>
    </source>
</evidence>
<keyword evidence="2" id="KW-0843">Virulence</keyword>
<evidence type="ECO:0000313" key="7">
    <source>
        <dbReference type="EMBL" id="KAJ4179138.1"/>
    </source>
</evidence>
<feature type="signal peptide" evidence="5">
    <location>
        <begin position="1"/>
        <end position="19"/>
    </location>
</feature>
<evidence type="ECO:0000256" key="3">
    <source>
        <dbReference type="ARBA" id="ARBA00044955"/>
    </source>
</evidence>
<comment type="caution">
    <text evidence="7">The sequence shown here is derived from an EMBL/GenBank/DDBJ whole genome shotgun (WGS) entry which is preliminary data.</text>
</comment>
<dbReference type="PANTHER" id="PTHR34997:SF1">
    <property type="entry name" value="PEPTIDOGLYCAN-BINDING LYSIN DOMAIN"/>
    <property type="match status" value="1"/>
</dbReference>
<dbReference type="SMART" id="SM00257">
    <property type="entry name" value="LysM"/>
    <property type="match status" value="2"/>
</dbReference>
<reference evidence="7" key="1">
    <citation type="submission" date="2022-09" db="EMBL/GenBank/DDBJ databases">
        <title>Fusarium specimens isolated from Avocado Roots.</title>
        <authorList>
            <person name="Stajich J."/>
            <person name="Roper C."/>
            <person name="Heimlech-Rivalta G."/>
        </authorList>
    </citation>
    <scope>NUCLEOTIDE SEQUENCE</scope>
    <source>
        <strain evidence="7">A02</strain>
    </source>
</reference>
<keyword evidence="8" id="KW-1185">Reference proteome</keyword>
<evidence type="ECO:0000259" key="6">
    <source>
        <dbReference type="PROSITE" id="PS51782"/>
    </source>
</evidence>
<feature type="compositionally biased region" description="Acidic residues" evidence="4">
    <location>
        <begin position="353"/>
        <end position="367"/>
    </location>
</feature>
<dbReference type="InterPro" id="IPR018392">
    <property type="entry name" value="LysM"/>
</dbReference>
<accession>A0A9W8UVU2</accession>
<dbReference type="PANTHER" id="PTHR34997">
    <property type="entry name" value="AM15"/>
    <property type="match status" value="1"/>
</dbReference>
<organism evidence="7 8">
    <name type="scientific">Fusarium falciforme</name>
    <dbReference type="NCBI Taxonomy" id="195108"/>
    <lineage>
        <taxon>Eukaryota</taxon>
        <taxon>Fungi</taxon>
        <taxon>Dikarya</taxon>
        <taxon>Ascomycota</taxon>
        <taxon>Pezizomycotina</taxon>
        <taxon>Sordariomycetes</taxon>
        <taxon>Hypocreomycetidae</taxon>
        <taxon>Hypocreales</taxon>
        <taxon>Nectriaceae</taxon>
        <taxon>Fusarium</taxon>
        <taxon>Fusarium solani species complex</taxon>
    </lineage>
</organism>
<name>A0A9W8UVU2_9HYPO</name>
<proteinExistence type="inferred from homology"/>
<evidence type="ECO:0000256" key="4">
    <source>
        <dbReference type="SAM" id="MobiDB-lite"/>
    </source>
</evidence>
<keyword evidence="1" id="KW-0147">Chitin-binding</keyword>
<dbReference type="Pfam" id="PF01476">
    <property type="entry name" value="LysM"/>
    <property type="match status" value="2"/>
</dbReference>
<feature type="chain" id="PRO_5040894733" description="LysM domain-containing protein" evidence="5">
    <location>
        <begin position="20"/>
        <end position="367"/>
    </location>
</feature>
<evidence type="ECO:0000256" key="2">
    <source>
        <dbReference type="ARBA" id="ARBA00023026"/>
    </source>
</evidence>
<dbReference type="InterPro" id="IPR036779">
    <property type="entry name" value="LysM_dom_sf"/>
</dbReference>
<feature type="region of interest" description="Disordered" evidence="4">
    <location>
        <begin position="335"/>
        <end position="367"/>
    </location>
</feature>
<dbReference type="AlphaFoldDB" id="A0A9W8UVU2"/>
<dbReference type="SUPFAM" id="SSF54106">
    <property type="entry name" value="LysM domain"/>
    <property type="match status" value="1"/>
</dbReference>
<protein>
    <recommendedName>
        <fullName evidence="6">LysM domain-containing protein</fullName>
    </recommendedName>
</protein>
<evidence type="ECO:0000256" key="1">
    <source>
        <dbReference type="ARBA" id="ARBA00022669"/>
    </source>
</evidence>
<dbReference type="InterPro" id="IPR052210">
    <property type="entry name" value="LysM1-like"/>
</dbReference>
<dbReference type="GO" id="GO:0008061">
    <property type="term" value="F:chitin binding"/>
    <property type="evidence" value="ECO:0007669"/>
    <property type="project" value="UniProtKB-KW"/>
</dbReference>
<evidence type="ECO:0000256" key="5">
    <source>
        <dbReference type="SAM" id="SignalP"/>
    </source>
</evidence>